<dbReference type="AlphaFoldDB" id="A0A2V0P2N4"/>
<feature type="region of interest" description="Disordered" evidence="1">
    <location>
        <begin position="11"/>
        <end position="70"/>
    </location>
</feature>
<feature type="region of interest" description="Disordered" evidence="1">
    <location>
        <begin position="106"/>
        <end position="140"/>
    </location>
</feature>
<dbReference type="Proteomes" id="UP000247498">
    <property type="component" value="Unassembled WGS sequence"/>
</dbReference>
<dbReference type="OrthoDB" id="10623639at2759"/>
<feature type="compositionally biased region" description="Basic residues" evidence="1">
    <location>
        <begin position="46"/>
        <end position="60"/>
    </location>
</feature>
<evidence type="ECO:0000313" key="3">
    <source>
        <dbReference type="Proteomes" id="UP000247498"/>
    </source>
</evidence>
<accession>A0A2V0P2N4</accession>
<evidence type="ECO:0000256" key="1">
    <source>
        <dbReference type="SAM" id="MobiDB-lite"/>
    </source>
</evidence>
<sequence length="170" mass="16509">MAGIFSGLKKLFFKDGPPGRQPSGQGEAGGDCDDAQPAAADAGRGQRQRAGRLRGFATKRQRADASPPAPVLQDALFAPGGVQGLDWFARTLERDPHGDLAHECLEEGPDGTLRPVARAPAPGGGGGGGAANGAGGGGGARVAGVAAGAVSVAAAAAAAPAGAAGAQQRR</sequence>
<gene>
    <name evidence="2" type="ORF">Rsub_07125</name>
</gene>
<comment type="caution">
    <text evidence="2">The sequence shown here is derived from an EMBL/GenBank/DDBJ whole genome shotgun (WGS) entry which is preliminary data.</text>
</comment>
<reference evidence="2 3" key="1">
    <citation type="journal article" date="2018" name="Sci. Rep.">
        <title>Raphidocelis subcapitata (=Pseudokirchneriella subcapitata) provides an insight into genome evolution and environmental adaptations in the Sphaeropleales.</title>
        <authorList>
            <person name="Suzuki S."/>
            <person name="Yamaguchi H."/>
            <person name="Nakajima N."/>
            <person name="Kawachi M."/>
        </authorList>
    </citation>
    <scope>NUCLEOTIDE SEQUENCE [LARGE SCALE GENOMIC DNA]</scope>
    <source>
        <strain evidence="2 3">NIES-35</strain>
    </source>
</reference>
<protein>
    <submittedName>
        <fullName evidence="2">Uncharacterized protein</fullName>
    </submittedName>
</protein>
<keyword evidence="3" id="KW-1185">Reference proteome</keyword>
<feature type="compositionally biased region" description="Low complexity" evidence="1">
    <location>
        <begin position="35"/>
        <end position="45"/>
    </location>
</feature>
<dbReference type="InParanoid" id="A0A2V0P2N4"/>
<name>A0A2V0P2N4_9CHLO</name>
<proteinExistence type="predicted"/>
<organism evidence="2 3">
    <name type="scientific">Raphidocelis subcapitata</name>
    <dbReference type="NCBI Taxonomy" id="307507"/>
    <lineage>
        <taxon>Eukaryota</taxon>
        <taxon>Viridiplantae</taxon>
        <taxon>Chlorophyta</taxon>
        <taxon>core chlorophytes</taxon>
        <taxon>Chlorophyceae</taxon>
        <taxon>CS clade</taxon>
        <taxon>Sphaeropleales</taxon>
        <taxon>Selenastraceae</taxon>
        <taxon>Raphidocelis</taxon>
    </lineage>
</organism>
<feature type="compositionally biased region" description="Gly residues" evidence="1">
    <location>
        <begin position="122"/>
        <end position="140"/>
    </location>
</feature>
<dbReference type="EMBL" id="BDRX01000048">
    <property type="protein sequence ID" value="GBF94138.1"/>
    <property type="molecule type" value="Genomic_DNA"/>
</dbReference>
<evidence type="ECO:0000313" key="2">
    <source>
        <dbReference type="EMBL" id="GBF94138.1"/>
    </source>
</evidence>